<feature type="domain" description="DUF4806" evidence="2">
    <location>
        <begin position="79"/>
        <end position="154"/>
    </location>
</feature>
<dbReference type="OrthoDB" id="8035197at2759"/>
<dbReference type="VEuPathDB" id="VectorBase:MDOMA2_009925"/>
<accession>A0A1I8NK12</accession>
<proteinExistence type="predicted"/>
<evidence type="ECO:0000259" key="2">
    <source>
        <dbReference type="Pfam" id="PF16064"/>
    </source>
</evidence>
<reference evidence="3" key="1">
    <citation type="submission" date="2020-05" db="UniProtKB">
        <authorList>
            <consortium name="EnsemblMetazoa"/>
        </authorList>
    </citation>
    <scope>IDENTIFICATION</scope>
    <source>
        <strain evidence="3">Aabys</strain>
    </source>
</reference>
<dbReference type="VEuPathDB" id="VectorBase:MDOA016416"/>
<dbReference type="EnsemblMetazoa" id="MDOA016416-RA">
    <property type="protein sequence ID" value="MDOA016416-PA"/>
    <property type="gene ID" value="MDOA016416"/>
</dbReference>
<keyword evidence="1" id="KW-0175">Coiled coil</keyword>
<sequence>MKYIINSYAFSFISGTENNSCKNCKKLYRKIDNLQETINDLVKTVQQNSEAIMSAFAEIKVVTTKLVRQETSISTATNDFPISSEIMLQNMEEKITCDNRDIYVSTMSKLWRNCVGKNIENILDSKVIMDYNVDGTHGKRSLRKYKNFYKALIDSIETLPSLGEKNAEQLLRQAMQLCKKKQFRKNSENKKIELESTENIDVN</sequence>
<protein>
    <recommendedName>
        <fullName evidence="2">DUF4806 domain-containing protein</fullName>
    </recommendedName>
</protein>
<evidence type="ECO:0000313" key="3">
    <source>
        <dbReference type="EnsemblMetazoa" id="MDOA016416-PA"/>
    </source>
</evidence>
<dbReference type="AlphaFoldDB" id="A0A1I8NK12"/>
<organism evidence="3">
    <name type="scientific">Musca domestica</name>
    <name type="common">House fly</name>
    <dbReference type="NCBI Taxonomy" id="7370"/>
    <lineage>
        <taxon>Eukaryota</taxon>
        <taxon>Metazoa</taxon>
        <taxon>Ecdysozoa</taxon>
        <taxon>Arthropoda</taxon>
        <taxon>Hexapoda</taxon>
        <taxon>Insecta</taxon>
        <taxon>Pterygota</taxon>
        <taxon>Neoptera</taxon>
        <taxon>Endopterygota</taxon>
        <taxon>Diptera</taxon>
        <taxon>Brachycera</taxon>
        <taxon>Muscomorpha</taxon>
        <taxon>Muscoidea</taxon>
        <taxon>Muscidae</taxon>
        <taxon>Musca</taxon>
    </lineage>
</organism>
<name>A0A1I8NK12_MUSDO</name>
<dbReference type="InterPro" id="IPR032071">
    <property type="entry name" value="DUF4806"/>
</dbReference>
<gene>
    <name evidence="3" type="primary">105262465</name>
</gene>
<feature type="coiled-coil region" evidence="1">
    <location>
        <begin position="24"/>
        <end position="51"/>
    </location>
</feature>
<evidence type="ECO:0000256" key="1">
    <source>
        <dbReference type="SAM" id="Coils"/>
    </source>
</evidence>
<dbReference type="Pfam" id="PF16064">
    <property type="entry name" value="DUF4806"/>
    <property type="match status" value="1"/>
</dbReference>